<dbReference type="EMBL" id="JASPKZ010003868">
    <property type="protein sequence ID" value="KAJ9591454.1"/>
    <property type="molecule type" value="Genomic_DNA"/>
</dbReference>
<evidence type="ECO:0000313" key="2">
    <source>
        <dbReference type="Proteomes" id="UP001233999"/>
    </source>
</evidence>
<protein>
    <submittedName>
        <fullName evidence="1">Uncharacterized protein</fullName>
    </submittedName>
</protein>
<feature type="non-terminal residue" evidence="1">
    <location>
        <position position="106"/>
    </location>
</feature>
<feature type="non-terminal residue" evidence="1">
    <location>
        <position position="1"/>
    </location>
</feature>
<dbReference type="AlphaFoldDB" id="A0AAD8A2S0"/>
<accession>A0AAD8A2S0</accession>
<sequence>LQYREIHHSHRQLFSRLSIFYYFVVLNFVGDWCYVDINTSYSLEIAINLENIYEERSFPKQCFSDHAWAVTADFSTSPFLRFLRCSFTLVFKFLLVFPMSNQSTDA</sequence>
<reference evidence="1" key="1">
    <citation type="journal article" date="2023" name="IScience">
        <title>Live-bearing cockroach genome reveals convergent evolutionary mechanisms linked to viviparity in insects and beyond.</title>
        <authorList>
            <person name="Fouks B."/>
            <person name="Harrison M.C."/>
            <person name="Mikhailova A.A."/>
            <person name="Marchal E."/>
            <person name="English S."/>
            <person name="Carruthers M."/>
            <person name="Jennings E.C."/>
            <person name="Chiamaka E.L."/>
            <person name="Frigard R.A."/>
            <person name="Pippel M."/>
            <person name="Attardo G.M."/>
            <person name="Benoit J.B."/>
            <person name="Bornberg-Bauer E."/>
            <person name="Tobe S.S."/>
        </authorList>
    </citation>
    <scope>NUCLEOTIDE SEQUENCE</scope>
    <source>
        <strain evidence="1">Stay&amp;Tobe</strain>
    </source>
</reference>
<organism evidence="1 2">
    <name type="scientific">Diploptera punctata</name>
    <name type="common">Pacific beetle cockroach</name>
    <dbReference type="NCBI Taxonomy" id="6984"/>
    <lineage>
        <taxon>Eukaryota</taxon>
        <taxon>Metazoa</taxon>
        <taxon>Ecdysozoa</taxon>
        <taxon>Arthropoda</taxon>
        <taxon>Hexapoda</taxon>
        <taxon>Insecta</taxon>
        <taxon>Pterygota</taxon>
        <taxon>Neoptera</taxon>
        <taxon>Polyneoptera</taxon>
        <taxon>Dictyoptera</taxon>
        <taxon>Blattodea</taxon>
        <taxon>Blaberoidea</taxon>
        <taxon>Blaberidae</taxon>
        <taxon>Diplopterinae</taxon>
        <taxon>Diploptera</taxon>
    </lineage>
</organism>
<reference evidence="1" key="2">
    <citation type="submission" date="2023-05" db="EMBL/GenBank/DDBJ databases">
        <authorList>
            <person name="Fouks B."/>
        </authorList>
    </citation>
    <scope>NUCLEOTIDE SEQUENCE</scope>
    <source>
        <strain evidence="1">Stay&amp;Tobe</strain>
        <tissue evidence="1">Testes</tissue>
    </source>
</reference>
<dbReference type="Proteomes" id="UP001233999">
    <property type="component" value="Unassembled WGS sequence"/>
</dbReference>
<comment type="caution">
    <text evidence="1">The sequence shown here is derived from an EMBL/GenBank/DDBJ whole genome shotgun (WGS) entry which is preliminary data.</text>
</comment>
<proteinExistence type="predicted"/>
<name>A0AAD8A2S0_DIPPU</name>
<evidence type="ECO:0000313" key="1">
    <source>
        <dbReference type="EMBL" id="KAJ9591454.1"/>
    </source>
</evidence>
<keyword evidence="2" id="KW-1185">Reference proteome</keyword>
<gene>
    <name evidence="1" type="ORF">L9F63_002060</name>
</gene>